<proteinExistence type="predicted"/>
<name>A0A5B7DY33_PORTR</name>
<sequence>MLKAKKEYIYKRLKAGDEALRPLYHELVRTVKRLTRKAKSEYELRVASQAKTDAKGFFQLYKTKSREEIGPLRTANGEIVSSAEEISRIMNDYFLTVFT</sequence>
<comment type="caution">
    <text evidence="1">The sequence shown here is derived from an EMBL/GenBank/DDBJ whole genome shotgun (WGS) entry which is preliminary data.</text>
</comment>
<dbReference type="AlphaFoldDB" id="A0A5B7DY33"/>
<accession>A0A5B7DY33</accession>
<keyword evidence="2" id="KW-1185">Reference proteome</keyword>
<organism evidence="1 2">
    <name type="scientific">Portunus trituberculatus</name>
    <name type="common">Swimming crab</name>
    <name type="synonym">Neptunus trituberculatus</name>
    <dbReference type="NCBI Taxonomy" id="210409"/>
    <lineage>
        <taxon>Eukaryota</taxon>
        <taxon>Metazoa</taxon>
        <taxon>Ecdysozoa</taxon>
        <taxon>Arthropoda</taxon>
        <taxon>Crustacea</taxon>
        <taxon>Multicrustacea</taxon>
        <taxon>Malacostraca</taxon>
        <taxon>Eumalacostraca</taxon>
        <taxon>Eucarida</taxon>
        <taxon>Decapoda</taxon>
        <taxon>Pleocyemata</taxon>
        <taxon>Brachyura</taxon>
        <taxon>Eubrachyura</taxon>
        <taxon>Portunoidea</taxon>
        <taxon>Portunidae</taxon>
        <taxon>Portuninae</taxon>
        <taxon>Portunus</taxon>
    </lineage>
</organism>
<dbReference type="EMBL" id="VSRR010001495">
    <property type="protein sequence ID" value="MPC25684.1"/>
    <property type="molecule type" value="Genomic_DNA"/>
</dbReference>
<dbReference type="Proteomes" id="UP000324222">
    <property type="component" value="Unassembled WGS sequence"/>
</dbReference>
<evidence type="ECO:0000313" key="2">
    <source>
        <dbReference type="Proteomes" id="UP000324222"/>
    </source>
</evidence>
<gene>
    <name evidence="1" type="ORF">E2C01_018807</name>
</gene>
<reference evidence="1 2" key="1">
    <citation type="submission" date="2019-05" db="EMBL/GenBank/DDBJ databases">
        <title>Another draft genome of Portunus trituberculatus and its Hox gene families provides insights of decapod evolution.</title>
        <authorList>
            <person name="Jeong J.-H."/>
            <person name="Song I."/>
            <person name="Kim S."/>
            <person name="Choi T."/>
            <person name="Kim D."/>
            <person name="Ryu S."/>
            <person name="Kim W."/>
        </authorList>
    </citation>
    <scope>NUCLEOTIDE SEQUENCE [LARGE SCALE GENOMIC DNA]</scope>
    <source>
        <tissue evidence="1">Muscle</tissue>
    </source>
</reference>
<evidence type="ECO:0000313" key="1">
    <source>
        <dbReference type="EMBL" id="MPC25684.1"/>
    </source>
</evidence>
<protein>
    <submittedName>
        <fullName evidence="1">Uncharacterized protein</fullName>
    </submittedName>
</protein>